<gene>
    <name evidence="2" type="ORF">Q3404_12715</name>
</gene>
<dbReference type="Proteomes" id="UP001171299">
    <property type="component" value="Unassembled WGS sequence"/>
</dbReference>
<feature type="compositionally biased region" description="Acidic residues" evidence="1">
    <location>
        <begin position="38"/>
        <end position="48"/>
    </location>
</feature>
<sequence length="57" mass="6007">MSLTGKPATLQLYAGDVACEVAGEIHLRAVHGQRAESDEPLADAEQTDGPEHPLPGR</sequence>
<comment type="caution">
    <text evidence="2">The sequence shown here is derived from an EMBL/GenBank/DDBJ whole genome shotgun (WGS) entry which is preliminary data.</text>
</comment>
<feature type="region of interest" description="Disordered" evidence="1">
    <location>
        <begin position="30"/>
        <end position="57"/>
    </location>
</feature>
<evidence type="ECO:0000313" key="3">
    <source>
        <dbReference type="Proteomes" id="UP001171299"/>
    </source>
</evidence>
<protein>
    <submittedName>
        <fullName evidence="2">Uncharacterized protein</fullName>
    </submittedName>
</protein>
<reference evidence="2" key="1">
    <citation type="submission" date="2023-07" db="EMBL/GenBank/DDBJ databases">
        <title>The extreme plant-growth-promoting properties of Pantoea phytobeneficialis PF55 revealed by functional and genomic analysis.</title>
        <authorList>
            <person name="Nascimento F.X."/>
            <person name="Marcio R.J."/>
        </authorList>
    </citation>
    <scope>NUCLEOTIDE SEQUENCE</scope>
    <source>
        <strain evidence="2">PF55</strain>
    </source>
</reference>
<organism evidence="2 3">
    <name type="scientific">Pantoea phytobeneficialis</name>
    <dbReference type="NCBI Taxonomy" id="2052056"/>
    <lineage>
        <taxon>Bacteria</taxon>
        <taxon>Pseudomonadati</taxon>
        <taxon>Pseudomonadota</taxon>
        <taxon>Gammaproteobacteria</taxon>
        <taxon>Enterobacterales</taxon>
        <taxon>Erwiniaceae</taxon>
        <taxon>Pantoea</taxon>
    </lineage>
</organism>
<name>A0ABT8XVF3_9GAMM</name>
<evidence type="ECO:0000256" key="1">
    <source>
        <dbReference type="SAM" id="MobiDB-lite"/>
    </source>
</evidence>
<dbReference type="RefSeq" id="WP_208726678.1">
    <property type="nucleotide sequence ID" value="NZ_CP024638.1"/>
</dbReference>
<proteinExistence type="predicted"/>
<accession>A0ABT8XVF3</accession>
<evidence type="ECO:0000313" key="2">
    <source>
        <dbReference type="EMBL" id="MDO6407438.1"/>
    </source>
</evidence>
<dbReference type="EMBL" id="JAUOOM010000011">
    <property type="protein sequence ID" value="MDO6407438.1"/>
    <property type="molecule type" value="Genomic_DNA"/>
</dbReference>
<keyword evidence="3" id="KW-1185">Reference proteome</keyword>